<protein>
    <recommendedName>
        <fullName evidence="2">t-SNARE coiled-coil homology domain-containing protein</fullName>
    </recommendedName>
</protein>
<dbReference type="Proteomes" id="UP000268014">
    <property type="component" value="Unassembled WGS sequence"/>
</dbReference>
<dbReference type="AlphaFoldDB" id="A0A3P8ACF7"/>
<evidence type="ECO:0000259" key="2">
    <source>
        <dbReference type="Pfam" id="PF05739"/>
    </source>
</evidence>
<sequence length="60" mass="7015">MPTSNNFLNRANEYLIYLQGATNIQQAVYYNQKARQKKMLLFAFVVILFLIIGLTIYLAR</sequence>
<dbReference type="EMBL" id="UZAF01019641">
    <property type="protein sequence ID" value="VDO62248.1"/>
    <property type="molecule type" value="Genomic_DNA"/>
</dbReference>
<dbReference type="Gene3D" id="1.20.5.110">
    <property type="match status" value="1"/>
</dbReference>
<feature type="transmembrane region" description="Helical" evidence="1">
    <location>
        <begin position="39"/>
        <end position="59"/>
    </location>
</feature>
<proteinExistence type="predicted"/>
<gene>
    <name evidence="3" type="ORF">HPLM_LOCUS16882</name>
</gene>
<dbReference type="Pfam" id="PF05739">
    <property type="entry name" value="SNARE"/>
    <property type="match status" value="1"/>
</dbReference>
<dbReference type="InterPro" id="IPR000727">
    <property type="entry name" value="T_SNARE_dom"/>
</dbReference>
<organism evidence="3 4">
    <name type="scientific">Haemonchus placei</name>
    <name type="common">Barber's pole worm</name>
    <dbReference type="NCBI Taxonomy" id="6290"/>
    <lineage>
        <taxon>Eukaryota</taxon>
        <taxon>Metazoa</taxon>
        <taxon>Ecdysozoa</taxon>
        <taxon>Nematoda</taxon>
        <taxon>Chromadorea</taxon>
        <taxon>Rhabditida</taxon>
        <taxon>Rhabditina</taxon>
        <taxon>Rhabditomorpha</taxon>
        <taxon>Strongyloidea</taxon>
        <taxon>Trichostrongylidae</taxon>
        <taxon>Haemonchus</taxon>
    </lineage>
</organism>
<dbReference type="STRING" id="6290.A0A3P8ACF7"/>
<name>A0A3P8ACF7_HAEPC</name>
<evidence type="ECO:0000313" key="3">
    <source>
        <dbReference type="EMBL" id="VDO62248.1"/>
    </source>
</evidence>
<feature type="domain" description="T-SNARE coiled-coil homology" evidence="2">
    <location>
        <begin position="19"/>
        <end position="52"/>
    </location>
</feature>
<evidence type="ECO:0000313" key="4">
    <source>
        <dbReference type="Proteomes" id="UP000268014"/>
    </source>
</evidence>
<accession>A0A3P8ACF7</accession>
<keyword evidence="1" id="KW-0472">Membrane</keyword>
<evidence type="ECO:0000256" key="1">
    <source>
        <dbReference type="SAM" id="Phobius"/>
    </source>
</evidence>
<keyword evidence="4" id="KW-1185">Reference proteome</keyword>
<reference evidence="3 4" key="1">
    <citation type="submission" date="2018-11" db="EMBL/GenBank/DDBJ databases">
        <authorList>
            <consortium name="Pathogen Informatics"/>
        </authorList>
    </citation>
    <scope>NUCLEOTIDE SEQUENCE [LARGE SCALE GENOMIC DNA]</scope>
    <source>
        <strain evidence="3 4">MHpl1</strain>
    </source>
</reference>
<keyword evidence="1" id="KW-1133">Transmembrane helix</keyword>
<keyword evidence="1" id="KW-0812">Transmembrane</keyword>